<dbReference type="InterPro" id="IPR050306">
    <property type="entry name" value="PfkB_Carbo_kinase"/>
</dbReference>
<name>A0ABW5QL99_9HYPH</name>
<dbReference type="EMBL" id="JBHUNP010000001">
    <property type="protein sequence ID" value="MFD2648470.1"/>
    <property type="molecule type" value="Genomic_DNA"/>
</dbReference>
<evidence type="ECO:0000259" key="4">
    <source>
        <dbReference type="Pfam" id="PF00294"/>
    </source>
</evidence>
<dbReference type="PANTHER" id="PTHR43085">
    <property type="entry name" value="HEXOKINASE FAMILY MEMBER"/>
    <property type="match status" value="1"/>
</dbReference>
<evidence type="ECO:0000313" key="5">
    <source>
        <dbReference type="EMBL" id="MFD2648470.1"/>
    </source>
</evidence>
<dbReference type="InterPro" id="IPR029056">
    <property type="entry name" value="Ribokinase-like"/>
</dbReference>
<dbReference type="SUPFAM" id="SSF53613">
    <property type="entry name" value="Ribokinase-like"/>
    <property type="match status" value="1"/>
</dbReference>
<dbReference type="Proteomes" id="UP001597521">
    <property type="component" value="Unassembled WGS sequence"/>
</dbReference>
<sequence>MPDATRRIGVAQRFVSIGECMIEMSGGEDRQYRLGYAGDTLNTAWYMRALLPQSWDVDYVTALGEDRYSRDIRGFLDSNGIGTGRIQTIANRRPGLYLIHQEAGDRHFTYWRDTSAAKLLADDKPALHAAVDGASMVYFSGITLAILAPRARGRLLGAVVKARDAGAKVAFDTNIRPALWSSQRAMMGVLTAAASLCDIVLPTHDDEAPLFGDASPEETAARYLELGVEEVVVKNGAKPALIATAHEQVSVAPPPAAQVVDATGAGDSFNGGYLSARLAGKSLRDAAEAAHRVAGIVIGHRGALVDPALLGG</sequence>
<dbReference type="CDD" id="cd01166">
    <property type="entry name" value="KdgK"/>
    <property type="match status" value="1"/>
</dbReference>
<comment type="similarity">
    <text evidence="1">Belongs to the carbohydrate kinase PfkB family.</text>
</comment>
<dbReference type="GO" id="GO:0016301">
    <property type="term" value="F:kinase activity"/>
    <property type="evidence" value="ECO:0007669"/>
    <property type="project" value="UniProtKB-KW"/>
</dbReference>
<keyword evidence="2" id="KW-0808">Transferase</keyword>
<proteinExistence type="inferred from homology"/>
<evidence type="ECO:0000256" key="1">
    <source>
        <dbReference type="ARBA" id="ARBA00010688"/>
    </source>
</evidence>
<keyword evidence="3 5" id="KW-0418">Kinase</keyword>
<keyword evidence="6" id="KW-1185">Reference proteome</keyword>
<feature type="domain" description="Carbohydrate kinase PfkB" evidence="4">
    <location>
        <begin position="13"/>
        <end position="303"/>
    </location>
</feature>
<evidence type="ECO:0000256" key="2">
    <source>
        <dbReference type="ARBA" id="ARBA00022679"/>
    </source>
</evidence>
<comment type="caution">
    <text evidence="5">The sequence shown here is derived from an EMBL/GenBank/DDBJ whole genome shotgun (WGS) entry which is preliminary data.</text>
</comment>
<organism evidence="5 6">
    <name type="scientific">Devosia albogilva</name>
    <dbReference type="NCBI Taxonomy" id="429726"/>
    <lineage>
        <taxon>Bacteria</taxon>
        <taxon>Pseudomonadati</taxon>
        <taxon>Pseudomonadota</taxon>
        <taxon>Alphaproteobacteria</taxon>
        <taxon>Hyphomicrobiales</taxon>
        <taxon>Devosiaceae</taxon>
        <taxon>Devosia</taxon>
    </lineage>
</organism>
<protein>
    <submittedName>
        <fullName evidence="5">Sugar kinase</fullName>
    </submittedName>
</protein>
<dbReference type="InterPro" id="IPR011611">
    <property type="entry name" value="PfkB_dom"/>
</dbReference>
<reference evidence="6" key="1">
    <citation type="journal article" date="2019" name="Int. J. Syst. Evol. Microbiol.">
        <title>The Global Catalogue of Microorganisms (GCM) 10K type strain sequencing project: providing services to taxonomists for standard genome sequencing and annotation.</title>
        <authorList>
            <consortium name="The Broad Institute Genomics Platform"/>
            <consortium name="The Broad Institute Genome Sequencing Center for Infectious Disease"/>
            <person name="Wu L."/>
            <person name="Ma J."/>
        </authorList>
    </citation>
    <scope>NUCLEOTIDE SEQUENCE [LARGE SCALE GENOMIC DNA]</scope>
    <source>
        <strain evidence="6">CCM 7427</strain>
    </source>
</reference>
<dbReference type="PANTHER" id="PTHR43085:SF15">
    <property type="entry name" value="2-DEHYDRO-3-DEOXYGLUCONOKINASE"/>
    <property type="match status" value="1"/>
</dbReference>
<dbReference type="RefSeq" id="WP_386833653.1">
    <property type="nucleotide sequence ID" value="NZ_JBHUNP010000001.1"/>
</dbReference>
<evidence type="ECO:0000313" key="6">
    <source>
        <dbReference type="Proteomes" id="UP001597521"/>
    </source>
</evidence>
<gene>
    <name evidence="5" type="ORF">ACFSX5_11765</name>
</gene>
<dbReference type="Pfam" id="PF00294">
    <property type="entry name" value="PfkB"/>
    <property type="match status" value="1"/>
</dbReference>
<dbReference type="Gene3D" id="3.40.1190.20">
    <property type="match status" value="1"/>
</dbReference>
<accession>A0ABW5QL99</accession>
<evidence type="ECO:0000256" key="3">
    <source>
        <dbReference type="ARBA" id="ARBA00022777"/>
    </source>
</evidence>